<gene>
    <name evidence="1" type="ORF">EV182_007667</name>
</gene>
<evidence type="ECO:0000313" key="1">
    <source>
        <dbReference type="EMBL" id="KAJ1676695.1"/>
    </source>
</evidence>
<evidence type="ECO:0000313" key="2">
    <source>
        <dbReference type="Proteomes" id="UP001145114"/>
    </source>
</evidence>
<accession>A0ACC1HL13</accession>
<proteinExistence type="predicted"/>
<organism evidence="1 2">
    <name type="scientific">Spiromyces aspiralis</name>
    <dbReference type="NCBI Taxonomy" id="68401"/>
    <lineage>
        <taxon>Eukaryota</taxon>
        <taxon>Fungi</taxon>
        <taxon>Fungi incertae sedis</taxon>
        <taxon>Zoopagomycota</taxon>
        <taxon>Kickxellomycotina</taxon>
        <taxon>Kickxellomycetes</taxon>
        <taxon>Kickxellales</taxon>
        <taxon>Kickxellaceae</taxon>
        <taxon>Spiromyces</taxon>
    </lineage>
</organism>
<dbReference type="EMBL" id="JAMZIH010003641">
    <property type="protein sequence ID" value="KAJ1676695.1"/>
    <property type="molecule type" value="Genomic_DNA"/>
</dbReference>
<keyword evidence="2" id="KW-1185">Reference proteome</keyword>
<reference evidence="1" key="1">
    <citation type="submission" date="2022-06" db="EMBL/GenBank/DDBJ databases">
        <title>Phylogenomic reconstructions and comparative analyses of Kickxellomycotina fungi.</title>
        <authorList>
            <person name="Reynolds N.K."/>
            <person name="Stajich J.E."/>
            <person name="Barry K."/>
            <person name="Grigoriev I.V."/>
            <person name="Crous P."/>
            <person name="Smith M.E."/>
        </authorList>
    </citation>
    <scope>NUCLEOTIDE SEQUENCE</scope>
    <source>
        <strain evidence="1">RSA 2271</strain>
    </source>
</reference>
<dbReference type="Proteomes" id="UP001145114">
    <property type="component" value="Unassembled WGS sequence"/>
</dbReference>
<sequence>MSWRSMRDEIRRQEAGIKDKMDHTKAEIRAVRKTLAEKGITLAPKASLGEIQETQDQLVQEARELWAGTAEWVNSRRAYI</sequence>
<protein>
    <submittedName>
        <fullName evidence="1">Uncharacterized protein</fullName>
    </submittedName>
</protein>
<feature type="non-terminal residue" evidence="1">
    <location>
        <position position="80"/>
    </location>
</feature>
<name>A0ACC1HL13_9FUNG</name>
<comment type="caution">
    <text evidence="1">The sequence shown here is derived from an EMBL/GenBank/DDBJ whole genome shotgun (WGS) entry which is preliminary data.</text>
</comment>